<feature type="transmembrane region" description="Helical" evidence="1">
    <location>
        <begin position="151"/>
        <end position="176"/>
    </location>
</feature>
<evidence type="ECO:0000313" key="2">
    <source>
        <dbReference type="EMBL" id="QIO10186.1"/>
    </source>
</evidence>
<feature type="transmembrane region" description="Helical" evidence="1">
    <location>
        <begin position="188"/>
        <end position="210"/>
    </location>
</feature>
<feature type="transmembrane region" description="Helical" evidence="1">
    <location>
        <begin position="251"/>
        <end position="268"/>
    </location>
</feature>
<organism evidence="2 3">
    <name type="scientific">Acinetobacter lanii</name>
    <dbReference type="NCBI Taxonomy" id="2715163"/>
    <lineage>
        <taxon>Bacteria</taxon>
        <taxon>Pseudomonadati</taxon>
        <taxon>Pseudomonadota</taxon>
        <taxon>Gammaproteobacteria</taxon>
        <taxon>Moraxellales</taxon>
        <taxon>Moraxellaceae</taxon>
        <taxon>Acinetobacter</taxon>
    </lineage>
</organism>
<dbReference type="InterPro" id="IPR049458">
    <property type="entry name" value="EpsG-like"/>
</dbReference>
<dbReference type="Proteomes" id="UP000501939">
    <property type="component" value="Chromosome"/>
</dbReference>
<feature type="transmembrane region" description="Helical" evidence="1">
    <location>
        <begin position="105"/>
        <end position="122"/>
    </location>
</feature>
<feature type="transmembrane region" description="Helical" evidence="1">
    <location>
        <begin position="9"/>
        <end position="27"/>
    </location>
</feature>
<evidence type="ECO:0008006" key="4">
    <source>
        <dbReference type="Google" id="ProtNLM"/>
    </source>
</evidence>
<dbReference type="RefSeq" id="WP_166327269.1">
    <property type="nucleotide sequence ID" value="NZ_CP049916.1"/>
</dbReference>
<feature type="transmembrane region" description="Helical" evidence="1">
    <location>
        <begin position="217"/>
        <end position="239"/>
    </location>
</feature>
<evidence type="ECO:0000256" key="1">
    <source>
        <dbReference type="SAM" id="Phobius"/>
    </source>
</evidence>
<dbReference type="Pfam" id="PF14897">
    <property type="entry name" value="EpsG"/>
    <property type="match status" value="1"/>
</dbReference>
<accession>A0A6G8S7G3</accession>
<protein>
    <recommendedName>
        <fullName evidence="4">EpsG family protein</fullName>
    </recommendedName>
</protein>
<keyword evidence="1" id="KW-1133">Transmembrane helix</keyword>
<sequence length="337" mass="39197">MTKNQVHKVIFYMTFCVLLFLYLYVFMNIPHSFFRDRDVYIIYAEKSQDLYDAYGGMTVYANEPIFLKLNIFLSNFISSSNIVFIFLFFCLLGTLILLFKHSKNVFNFIMGMFLILFCHYAFHSQLVVLRQSISTIILLFFLTYTDNKKNIILVSFFCSFIHSSFFLITFLLILYYTIPIYSLKIKSLIIFLTSAFLGLFIKLIGGYLGIRQASEDHILSAVSVGGGAFLCFLIILIYFLFFIKEEKNNNIYQFSILGLSLFLGLYFINPAAGRLMSTFILPIIFVLCSKFNMANNILIFFLLILFFCLDVQGVMSGMSMNTDFHHLFKYIRMNIVP</sequence>
<feature type="transmembrane region" description="Helical" evidence="1">
    <location>
        <begin position="76"/>
        <end position="98"/>
    </location>
</feature>
<feature type="transmembrane region" description="Helical" evidence="1">
    <location>
        <begin position="128"/>
        <end position="144"/>
    </location>
</feature>
<feature type="transmembrane region" description="Helical" evidence="1">
    <location>
        <begin position="299"/>
        <end position="320"/>
    </location>
</feature>
<keyword evidence="1" id="KW-0472">Membrane</keyword>
<gene>
    <name evidence="2" type="ORF">G8D99_15015</name>
</gene>
<reference evidence="2 3" key="1">
    <citation type="submission" date="2020-03" db="EMBL/GenBank/DDBJ databases">
        <authorList>
            <person name="Zhu W."/>
        </authorList>
    </citation>
    <scope>NUCLEOTIDE SEQUENCE [LARGE SCALE GENOMIC DNA]</scope>
    <source>
        <strain evidence="2 3">185</strain>
    </source>
</reference>
<keyword evidence="1" id="KW-0812">Transmembrane</keyword>
<keyword evidence="3" id="KW-1185">Reference proteome</keyword>
<name>A0A6G8S7G3_9GAMM</name>
<evidence type="ECO:0000313" key="3">
    <source>
        <dbReference type="Proteomes" id="UP000501939"/>
    </source>
</evidence>
<dbReference type="AlphaFoldDB" id="A0A6G8S7G3"/>
<dbReference type="EMBL" id="CP049916">
    <property type="protein sequence ID" value="QIO10186.1"/>
    <property type="molecule type" value="Genomic_DNA"/>
</dbReference>
<dbReference type="KEGG" id="alj:G8D99_15015"/>
<proteinExistence type="predicted"/>